<dbReference type="GO" id="GO:0032259">
    <property type="term" value="P:methylation"/>
    <property type="evidence" value="ECO:0007669"/>
    <property type="project" value="UniProtKB-KW"/>
</dbReference>
<keyword evidence="3" id="KW-0489">Methyltransferase</keyword>
<reference evidence="3" key="1">
    <citation type="submission" date="2024-04" db="EMBL/GenBank/DDBJ databases">
        <title>Mariniflexile litorale, isolated from the shallow sediments of the Sea of Japan.</title>
        <authorList>
            <person name="Romanenko L."/>
            <person name="Isaeva M."/>
        </authorList>
    </citation>
    <scope>NUCLEOTIDE SEQUENCE [LARGE SCALE GENOMIC DNA]</scope>
    <source>
        <strain evidence="3">KMM 9835</strain>
    </source>
</reference>
<dbReference type="RefSeq" id="WP_308992269.1">
    <property type="nucleotide sequence ID" value="NZ_CP155618.1"/>
</dbReference>
<dbReference type="Proteomes" id="UP001224325">
    <property type="component" value="Chromosome"/>
</dbReference>
<dbReference type="Gene3D" id="1.10.10.1110">
    <property type="entry name" value="Methyltransferase PG1098, N-terminal domain"/>
    <property type="match status" value="1"/>
</dbReference>
<keyword evidence="4" id="KW-1185">Reference proteome</keyword>
<proteinExistence type="predicted"/>
<gene>
    <name evidence="3" type="ORF">QLS71_018375</name>
</gene>
<dbReference type="KEGG" id="mlil:QLS71_018375"/>
<dbReference type="EMBL" id="CP155618">
    <property type="protein sequence ID" value="XBL14265.1"/>
    <property type="molecule type" value="Genomic_DNA"/>
</dbReference>
<dbReference type="SUPFAM" id="SSF53335">
    <property type="entry name" value="S-adenosyl-L-methionine-dependent methyltransferases"/>
    <property type="match status" value="1"/>
</dbReference>
<dbReference type="InterPro" id="IPR029063">
    <property type="entry name" value="SAM-dependent_MTases_sf"/>
</dbReference>
<feature type="domain" description="PG-1098 ferredoxin-like" evidence="2">
    <location>
        <begin position="279"/>
        <end position="321"/>
    </location>
</feature>
<evidence type="ECO:0000259" key="2">
    <source>
        <dbReference type="Pfam" id="PF22013"/>
    </source>
</evidence>
<dbReference type="InterPro" id="IPR054168">
    <property type="entry name" value="PG_1098_Fer"/>
</dbReference>
<dbReference type="AlphaFoldDB" id="A0AAU7EFB9"/>
<feature type="domain" description="THUMP-like" evidence="1">
    <location>
        <begin position="322"/>
        <end position="390"/>
    </location>
</feature>
<dbReference type="Gene3D" id="3.40.50.150">
    <property type="entry name" value="Vaccinia Virus protein VP39"/>
    <property type="match status" value="1"/>
</dbReference>
<protein>
    <submittedName>
        <fullName evidence="3">Class I SAM-dependent methyltransferase</fullName>
    </submittedName>
</protein>
<evidence type="ECO:0000313" key="4">
    <source>
        <dbReference type="Proteomes" id="UP001224325"/>
    </source>
</evidence>
<dbReference type="Pfam" id="PF18096">
    <property type="entry name" value="Thump_like"/>
    <property type="match status" value="1"/>
</dbReference>
<sequence length="396" mass="45599">MNTYILNTEIQEFIDKNLNSDIASLLLKGTNFPSIETKEIIEQIEAKKRCEKKLSTWFECKNIYYPNKLNIEQTSSEITAQYKSSLMNGESIIDLTGGFGVDCYYFSNVFKKVVHCEINEDLSKIVTHNYKQLAIQNINTEAIDGINYLKNSDKICDWIYIDPSRRHDSKGKVFFLNDCLPNVPEHLDLLFKHSKNILIKTSPLLDLSVGINELKHVKTIHVVAVNNEVKELLWVLENGFTEGISIKTINLKKNTNEVFNFSIESEKTTTSLYSKPLTYLYEPNSAILKAGGFESISNQLHVFKLHKHSHLYTSNSLIDFPGRCFKIEQTLLYNKKTIKKLGINKANITTRNFPETVEQLRKKFNIKDGGDWYLFFTTNMEDNNLMVLTKKADSFN</sequence>
<dbReference type="GO" id="GO:0008168">
    <property type="term" value="F:methyltransferase activity"/>
    <property type="evidence" value="ECO:0007669"/>
    <property type="project" value="UniProtKB-KW"/>
</dbReference>
<organism evidence="3 4">
    <name type="scientific">Mariniflexile litorale</name>
    <dbReference type="NCBI Taxonomy" id="3045158"/>
    <lineage>
        <taxon>Bacteria</taxon>
        <taxon>Pseudomonadati</taxon>
        <taxon>Bacteroidota</taxon>
        <taxon>Flavobacteriia</taxon>
        <taxon>Flavobacteriales</taxon>
        <taxon>Flavobacteriaceae</taxon>
        <taxon>Mariniflexile</taxon>
    </lineage>
</organism>
<keyword evidence="3" id="KW-0808">Transferase</keyword>
<evidence type="ECO:0000259" key="1">
    <source>
        <dbReference type="Pfam" id="PF18096"/>
    </source>
</evidence>
<evidence type="ECO:0000313" key="3">
    <source>
        <dbReference type="EMBL" id="XBL14265.1"/>
    </source>
</evidence>
<accession>A0AAU7EFB9</accession>
<name>A0AAU7EFB9_9FLAO</name>
<dbReference type="InterPro" id="IPR041497">
    <property type="entry name" value="Thump-like"/>
</dbReference>
<dbReference type="Pfam" id="PF22013">
    <property type="entry name" value="PG_1098_Fer"/>
    <property type="match status" value="1"/>
</dbReference>